<gene>
    <name evidence="5" type="primary">argF</name>
    <name evidence="8" type="ordered locus">Kcr_0501</name>
</gene>
<feature type="binding site" evidence="5">
    <location>
        <begin position="85"/>
        <end position="88"/>
    </location>
    <ligand>
        <name>carbamoyl phosphate</name>
        <dbReference type="ChEBI" id="CHEBI:58228"/>
    </ligand>
</feature>
<dbReference type="PANTHER" id="PTHR45753:SF3">
    <property type="entry name" value="ORNITHINE TRANSCARBAMYLASE, MITOCHONDRIAL"/>
    <property type="match status" value="1"/>
</dbReference>
<dbReference type="PRINTS" id="PR00102">
    <property type="entry name" value="OTCASE"/>
</dbReference>
<dbReference type="PANTHER" id="PTHR45753">
    <property type="entry name" value="ORNITHINE CARBAMOYLTRANSFERASE, MITOCHONDRIAL"/>
    <property type="match status" value="1"/>
</dbReference>
<evidence type="ECO:0000313" key="9">
    <source>
        <dbReference type="Proteomes" id="UP000001686"/>
    </source>
</evidence>
<dbReference type="HAMAP" id="MF_01109">
    <property type="entry name" value="OTCase"/>
    <property type="match status" value="1"/>
</dbReference>
<dbReference type="Gene3D" id="3.40.50.1370">
    <property type="entry name" value="Aspartate/ornithine carbamoyltransferase"/>
    <property type="match status" value="2"/>
</dbReference>
<keyword evidence="3 5" id="KW-0808">Transferase</keyword>
<proteinExistence type="inferred from homology"/>
<comment type="caution">
    <text evidence="5">Lacks conserved residue(s) required for the propagation of feature annotation.</text>
</comment>
<dbReference type="UniPathway" id="UPA00068">
    <property type="reaction ID" value="UER00112"/>
</dbReference>
<dbReference type="FunFam" id="3.40.50.1370:FF:000008">
    <property type="entry name" value="Ornithine carbamoyltransferase"/>
    <property type="match status" value="1"/>
</dbReference>
<dbReference type="Pfam" id="PF00185">
    <property type="entry name" value="OTCace"/>
    <property type="match status" value="1"/>
</dbReference>
<feature type="domain" description="Aspartate/ornithine carbamoyltransferase Asp/Orn-binding" evidence="6">
    <location>
        <begin position="182"/>
        <end position="337"/>
    </location>
</feature>
<feature type="binding site" evidence="5">
    <location>
        <begin position="298"/>
        <end position="299"/>
    </location>
    <ligand>
        <name>carbamoyl phosphate</name>
        <dbReference type="ChEBI" id="CHEBI:58228"/>
    </ligand>
</feature>
<name>B1L475_KORCO</name>
<evidence type="ECO:0000259" key="7">
    <source>
        <dbReference type="Pfam" id="PF02729"/>
    </source>
</evidence>
<comment type="similarity">
    <text evidence="1 5">Belongs to the aspartate/ornithine carbamoyltransferase superfamily. OTCase family.</text>
</comment>
<dbReference type="STRING" id="374847.Kcr_0501"/>
<evidence type="ECO:0000256" key="4">
    <source>
        <dbReference type="ARBA" id="ARBA00048772"/>
    </source>
</evidence>
<feature type="binding site" evidence="5">
    <location>
        <position position="136"/>
    </location>
    <ligand>
        <name>carbamoyl phosphate</name>
        <dbReference type="ChEBI" id="CHEBI:58228"/>
    </ligand>
</feature>
<dbReference type="PROSITE" id="PS00097">
    <property type="entry name" value="CARBAMOYLTRANSFERASE"/>
    <property type="match status" value="1"/>
</dbReference>
<dbReference type="FunCoup" id="B1L475">
    <property type="interactions" value="152"/>
</dbReference>
<keyword evidence="5" id="KW-0963">Cytoplasm</keyword>
<dbReference type="InterPro" id="IPR006130">
    <property type="entry name" value="Asp/Orn_carbamoylTrfase"/>
</dbReference>
<evidence type="ECO:0000259" key="6">
    <source>
        <dbReference type="Pfam" id="PF00185"/>
    </source>
</evidence>
<keyword evidence="9" id="KW-1185">Reference proteome</keyword>
<feature type="binding site" evidence="5">
    <location>
        <position position="326"/>
    </location>
    <ligand>
        <name>carbamoyl phosphate</name>
        <dbReference type="ChEBI" id="CHEBI:58228"/>
    </ligand>
</feature>
<dbReference type="InterPro" id="IPR006132">
    <property type="entry name" value="Asp/Orn_carbamoyltranf_P-bd"/>
</dbReference>
<dbReference type="EnsemblBacteria" id="ACB07254">
    <property type="protein sequence ID" value="ACB07254"/>
    <property type="gene ID" value="Kcr_0501"/>
</dbReference>
<comment type="subcellular location">
    <subcellularLocation>
        <location evidence="5">Cytoplasm</location>
    </subcellularLocation>
</comment>
<dbReference type="InterPro" id="IPR036901">
    <property type="entry name" value="Asp/Orn_carbamoylTrfase_sf"/>
</dbReference>
<evidence type="ECO:0000256" key="1">
    <source>
        <dbReference type="ARBA" id="ARBA00007805"/>
    </source>
</evidence>
<evidence type="ECO:0000256" key="2">
    <source>
        <dbReference type="ARBA" id="ARBA00013007"/>
    </source>
</evidence>
<evidence type="ECO:0000313" key="8">
    <source>
        <dbReference type="EMBL" id="ACB07254.1"/>
    </source>
</evidence>
<evidence type="ECO:0000256" key="3">
    <source>
        <dbReference type="ARBA" id="ARBA00022679"/>
    </source>
</evidence>
<organism evidence="8 9">
    <name type="scientific">Korarchaeum cryptofilum (strain OPF8)</name>
    <dbReference type="NCBI Taxonomy" id="374847"/>
    <lineage>
        <taxon>Archaea</taxon>
        <taxon>Thermoproteota</taxon>
        <taxon>Candidatus Korarchaeia</taxon>
        <taxon>Candidatus Korarchaeales</taxon>
        <taxon>Candidatus Korarchaeaceae</taxon>
        <taxon>Candidatus Korarchaeum</taxon>
    </lineage>
</organism>
<dbReference type="KEGG" id="kcr:Kcr_0501"/>
<dbReference type="GO" id="GO:0005737">
    <property type="term" value="C:cytoplasm"/>
    <property type="evidence" value="ECO:0007669"/>
    <property type="project" value="UniProtKB-SubCell"/>
</dbReference>
<dbReference type="InterPro" id="IPR024904">
    <property type="entry name" value="OTCase_ArgI"/>
</dbReference>
<feature type="binding site" evidence="5">
    <location>
        <begin position="163"/>
        <end position="166"/>
    </location>
    <ligand>
        <name>carbamoyl phosphate</name>
        <dbReference type="ChEBI" id="CHEBI:58228"/>
    </ligand>
</feature>
<dbReference type="Pfam" id="PF02729">
    <property type="entry name" value="OTCace_N"/>
    <property type="match status" value="1"/>
</dbReference>
<dbReference type="InterPro" id="IPR006131">
    <property type="entry name" value="Asp_carbamoyltransf_Asp/Orn-bd"/>
</dbReference>
<dbReference type="PhylomeDB" id="B1L475"/>
<comment type="catalytic activity">
    <reaction evidence="4 5">
        <text>carbamoyl phosphate + L-ornithine = L-citrulline + phosphate + H(+)</text>
        <dbReference type="Rhea" id="RHEA:19513"/>
        <dbReference type="ChEBI" id="CHEBI:15378"/>
        <dbReference type="ChEBI" id="CHEBI:43474"/>
        <dbReference type="ChEBI" id="CHEBI:46911"/>
        <dbReference type="ChEBI" id="CHEBI:57743"/>
        <dbReference type="ChEBI" id="CHEBI:58228"/>
        <dbReference type="EC" id="2.1.3.3"/>
    </reaction>
</comment>
<dbReference type="PRINTS" id="PR00100">
    <property type="entry name" value="AOTCASE"/>
</dbReference>
<feature type="binding site" evidence="5">
    <location>
        <position position="258"/>
    </location>
    <ligand>
        <name>L-ornithine</name>
        <dbReference type="ChEBI" id="CHEBI:46911"/>
    </ligand>
</feature>
<dbReference type="GO" id="GO:0019240">
    <property type="term" value="P:citrulline biosynthetic process"/>
    <property type="evidence" value="ECO:0000318"/>
    <property type="project" value="GO_Central"/>
</dbReference>
<dbReference type="NCBIfam" id="TIGR00658">
    <property type="entry name" value="orni_carb_tr"/>
    <property type="match status" value="1"/>
</dbReference>
<dbReference type="NCBIfam" id="NF001986">
    <property type="entry name" value="PRK00779.1"/>
    <property type="match status" value="1"/>
</dbReference>
<dbReference type="AlphaFoldDB" id="B1L475"/>
<protein>
    <recommendedName>
        <fullName evidence="2 5">Ornithine carbamoyltransferase</fullName>
        <shortName evidence="5">OTCase</shortName>
        <ecNumber evidence="2 5">2.1.3.3</ecNumber>
    </recommendedName>
</protein>
<dbReference type="EC" id="2.1.3.3" evidence="2 5"/>
<sequence>MLDSIRFIRPKPLAGTKYFYFSLTLHLMPRSSLFGKDLLTCQDLSRDEIWLIFETTKEMKHAYYRGERPRLLEGKNLGMIFEEPSTRTRVSFEVAMSQLGGHALYLRPGELHLGVRETIADTARVLSRYLDGIMARLLKHETLEELAKHATIPVINGLTDWFHPVQALTDVYTMLEKFGDLKKIKVAFFGDATNVANSLLVLTSRLGMNFTFCGPKKYWPKERVMKMVEENVAETGANIEITEDIDKAIKDANVVYTDLWWWVGQEHEAEERKAAFQPYQVNSNLMKRAAKNAVFMHCLPAARGMEVTDDVIDGPWSIVWDQAENRLHVEKAILVLLMG</sequence>
<keyword evidence="5" id="KW-0028">Amino-acid biosynthesis</keyword>
<dbReference type="InterPro" id="IPR002292">
    <property type="entry name" value="Orn/put_carbamltrans"/>
</dbReference>
<dbReference type="GO" id="GO:0042450">
    <property type="term" value="P:L-arginine biosynthetic process via ornithine"/>
    <property type="evidence" value="ECO:0000318"/>
    <property type="project" value="GO_Central"/>
</dbReference>
<feature type="binding site" evidence="5">
    <location>
        <position position="194"/>
    </location>
    <ligand>
        <name>L-ornithine</name>
        <dbReference type="ChEBI" id="CHEBI:46911"/>
    </ligand>
</feature>
<reference evidence="8 9" key="1">
    <citation type="journal article" date="2008" name="Proc. Natl. Acad. Sci. U.S.A.">
        <title>A korarchaeal genome reveals new insights into the evolution of the Archaea.</title>
        <authorList>
            <person name="Elkins J.G."/>
            <person name="Podar M."/>
            <person name="Graham D.E."/>
            <person name="Makarova K.S."/>
            <person name="Wolf Y."/>
            <person name="Randau L."/>
            <person name="Hedlund B.P."/>
            <person name="Brochier-Armanet C."/>
            <person name="Kunin V."/>
            <person name="Anderson I."/>
            <person name="Lapidus A."/>
            <person name="Goltsman E."/>
            <person name="Barry K."/>
            <person name="Koonin E.V."/>
            <person name="Hugenholtz P."/>
            <person name="Kyrpides N."/>
            <person name="Wanner G."/>
            <person name="Richardson P."/>
            <person name="Keller M."/>
            <person name="Stetter K.O."/>
        </authorList>
    </citation>
    <scope>NUCLEOTIDE SEQUENCE [LARGE SCALE GENOMIC DNA]</scope>
    <source>
        <strain evidence="9">OPF8</strain>
    </source>
</reference>
<dbReference type="eggNOG" id="arCOG00912">
    <property type="taxonomic scope" value="Archaea"/>
</dbReference>
<feature type="domain" description="Aspartate/ornithine carbamoyltransferase carbamoyl-P binding" evidence="7">
    <location>
        <begin position="36"/>
        <end position="176"/>
    </location>
</feature>
<evidence type="ECO:0000256" key="5">
    <source>
        <dbReference type="HAMAP-Rule" id="MF_01109"/>
    </source>
</evidence>
<dbReference type="GO" id="GO:0016597">
    <property type="term" value="F:amino acid binding"/>
    <property type="evidence" value="ECO:0007669"/>
    <property type="project" value="InterPro"/>
</dbReference>
<dbReference type="InParanoid" id="B1L475"/>
<keyword evidence="5" id="KW-0055">Arginine biosynthesis</keyword>
<accession>B1L475</accession>
<dbReference type="Proteomes" id="UP000001686">
    <property type="component" value="Chromosome"/>
</dbReference>
<dbReference type="SUPFAM" id="SSF53671">
    <property type="entry name" value="Aspartate/ornithine carbamoyltransferase"/>
    <property type="match status" value="1"/>
</dbReference>
<dbReference type="GO" id="GO:0004585">
    <property type="term" value="F:ornithine carbamoyltransferase activity"/>
    <property type="evidence" value="ECO:0000318"/>
    <property type="project" value="GO_Central"/>
</dbReference>
<comment type="pathway">
    <text evidence="5">Amino-acid biosynthesis; L-arginine biosynthesis; L-arginine from L-ornithine and carbamoyl phosphate: step 1/3.</text>
</comment>
<dbReference type="HOGENOM" id="CLU_043846_3_2_2"/>
<dbReference type="EMBL" id="CP000968">
    <property type="protein sequence ID" value="ACB07254.1"/>
    <property type="molecule type" value="Genomic_DNA"/>
</dbReference>